<dbReference type="Proteomes" id="UP000594014">
    <property type="component" value="Chromosome"/>
</dbReference>
<organism evidence="1 2">
    <name type="scientific">Anoxybacterium hadale</name>
    <dbReference type="NCBI Taxonomy" id="3408580"/>
    <lineage>
        <taxon>Bacteria</taxon>
        <taxon>Bacillati</taxon>
        <taxon>Bacillota</taxon>
        <taxon>Clostridia</taxon>
        <taxon>Peptostreptococcales</taxon>
        <taxon>Anaerovoracaceae</taxon>
        <taxon>Anoxybacterium</taxon>
    </lineage>
</organism>
<dbReference type="EMBL" id="CP042469">
    <property type="protein sequence ID" value="QOX61987.1"/>
    <property type="molecule type" value="Genomic_DNA"/>
</dbReference>
<evidence type="ECO:0000313" key="1">
    <source>
        <dbReference type="EMBL" id="QOX61987.1"/>
    </source>
</evidence>
<sequence length="306" mass="34017">MSEEKSRLQRLFESGTFVVTGEVGPPMGADSGHVYHAAEALTGIIDAANVTDNQTSILRMSSIAASLLVQQKGLEAVVQMTCRDRNRIAIQSDLLGAWALGLRNLLVLSGDHQSFGNDRHAKNVYDVDSVQLIKMLSDLQRDGVFYNGKKAKGVPEFFIGTTANPFADPEELQLIRLKKKIQAGAKFVQTQSIYDIDKFEAWMEKVRAWGLHKEAYIEAGVLVNKSLRSIEMTQKVPGMDIPDALVERMRNSEDPKEEGIRIVLELIERIKKIEGIRGLHIMAVGWEEIVPVVVERAGLSPRPIVE</sequence>
<name>A0ACD1A6K4_9FIRM</name>
<evidence type="ECO:0000313" key="2">
    <source>
        <dbReference type="Proteomes" id="UP000594014"/>
    </source>
</evidence>
<protein>
    <submittedName>
        <fullName evidence="1">Methylenetetrahydrofolate reductase</fullName>
    </submittedName>
</protein>
<gene>
    <name evidence="1" type="ORF">FRZ06_00760</name>
</gene>
<proteinExistence type="predicted"/>
<reference evidence="1" key="1">
    <citation type="submission" date="2019-08" db="EMBL/GenBank/DDBJ databases">
        <title>Genome sequence of Clostridiales bacterium MT110.</title>
        <authorList>
            <person name="Cao J."/>
        </authorList>
    </citation>
    <scope>NUCLEOTIDE SEQUENCE</scope>
    <source>
        <strain evidence="1">MT110</strain>
    </source>
</reference>
<keyword evidence="2" id="KW-1185">Reference proteome</keyword>
<accession>A0ACD1A6K4</accession>